<proteinExistence type="predicted"/>
<name>A0A1H8I4K5_9RHOB</name>
<sequence length="220" mass="22335">MTDRSDPDQIEEMFLSIEDTVGGTRAVLAAFDAELRAMGSTVADTSREVGTLSRGISRGLKRSFEGLVFDGAKLSDALQGVAQSMVNAAYNAAINPVARHVGGVLATGVEGVVTGLMPFAEGGAFSQGRALPQAGGGVVSGATAFPMRGGAGLMGEAGPEAIMPLTRGADGRLGVAASGGGRPVQVTINVSTPDVKGFRRSQSQIAASMGRALSQGQRNR</sequence>
<dbReference type="OrthoDB" id="8448547at2"/>
<evidence type="ECO:0000313" key="2">
    <source>
        <dbReference type="Proteomes" id="UP000199372"/>
    </source>
</evidence>
<reference evidence="2" key="1">
    <citation type="submission" date="2016-10" db="EMBL/GenBank/DDBJ databases">
        <authorList>
            <person name="Varghese N."/>
            <person name="Submissions S."/>
        </authorList>
    </citation>
    <scope>NUCLEOTIDE SEQUENCE [LARGE SCALE GENOMIC DNA]</scope>
    <source>
        <strain evidence="2">DSM 26893</strain>
    </source>
</reference>
<evidence type="ECO:0000313" key="1">
    <source>
        <dbReference type="EMBL" id="SEN63252.1"/>
    </source>
</evidence>
<gene>
    <name evidence="1" type="ORF">SAMN04488011_10599</name>
</gene>
<dbReference type="EMBL" id="FOCM01000005">
    <property type="protein sequence ID" value="SEN63252.1"/>
    <property type="molecule type" value="Genomic_DNA"/>
</dbReference>
<keyword evidence="2" id="KW-1185">Reference proteome</keyword>
<dbReference type="AlphaFoldDB" id="A0A1H8I4K5"/>
<accession>A0A1H8I4K5</accession>
<protein>
    <submittedName>
        <fullName evidence="1">Phage tail tape measure protein, lambda family</fullName>
    </submittedName>
</protein>
<dbReference type="Proteomes" id="UP000199372">
    <property type="component" value="Unassembled WGS sequence"/>
</dbReference>
<dbReference type="RefSeq" id="WP_091845715.1">
    <property type="nucleotide sequence ID" value="NZ_FOCM01000005.1"/>
</dbReference>
<organism evidence="1 2">
    <name type="scientific">Palleronia pelagia</name>
    <dbReference type="NCBI Taxonomy" id="387096"/>
    <lineage>
        <taxon>Bacteria</taxon>
        <taxon>Pseudomonadati</taxon>
        <taxon>Pseudomonadota</taxon>
        <taxon>Alphaproteobacteria</taxon>
        <taxon>Rhodobacterales</taxon>
        <taxon>Roseobacteraceae</taxon>
        <taxon>Palleronia</taxon>
    </lineage>
</organism>